<dbReference type="KEGG" id="gtt:GUITHDRAFT_99540"/>
<dbReference type="OrthoDB" id="441076at2759"/>
<feature type="domain" description="PA14" evidence="2">
    <location>
        <begin position="198"/>
        <end position="348"/>
    </location>
</feature>
<dbReference type="PaxDb" id="55529-EKX54889"/>
<dbReference type="SUPFAM" id="SSF56988">
    <property type="entry name" value="Anthrax protective antigen"/>
    <property type="match status" value="1"/>
</dbReference>
<dbReference type="RefSeq" id="XP_005841869.1">
    <property type="nucleotide sequence ID" value="XM_005841812.1"/>
</dbReference>
<gene>
    <name evidence="3" type="ORF">GUITHDRAFT_99540</name>
</gene>
<dbReference type="EMBL" id="JH992966">
    <property type="protein sequence ID" value="EKX54889.1"/>
    <property type="molecule type" value="Genomic_DNA"/>
</dbReference>
<protein>
    <recommendedName>
        <fullName evidence="2">PA14 domain-containing protein</fullName>
    </recommendedName>
</protein>
<reference evidence="4" key="3">
    <citation type="submission" date="2016-03" db="UniProtKB">
        <authorList>
            <consortium name="EnsemblProtists"/>
        </authorList>
    </citation>
    <scope>IDENTIFICATION</scope>
</reference>
<dbReference type="GeneID" id="17311391"/>
<sequence>MALIIHVTQPSATILLTRSRETRTSKLSLLTAPVEYIAQSMRKSIADGAKEAGGDEQESSKRWSKLKQALKEFRMTVEAEDNSPPCQPSKPGCAPCPHCPPSPAAPVPTFKREVNMLGFGKMEPGKPQAPRKDLVTEGELDQRLKWLEHTIASMSEEVATVKADQGPPGPPGMARQDTTGKMGSKGSKGSKGSEALKALMGSLEFQIFAAREGERLGSSVPNLASLQFVGSAIVRFVDMSDVSKFRKFVEDTPSSDFVYRFSGHVKVEQAGKYTFCSTSDLLSRVFVDFELLVENKQADEKSCGDVELEQGLHAVMVDGVHGDGEGGVVLTYRGRDTDYEEESVRSVDSRGPPPPPHSRFLLRVFASNKDLDKFPDLRDVSLLGHSIVPSLSFDEEANSMAQFIPDPPTRNVAWQAFGRFSIYKSGQYKFCSLSSDGSLLYIDSELLIHDDRVQSPTKTCRSLTLARGLHDVHVDGFKHEGEPIFRLSYEGPDTGGLPADLNSVAPRAPQLPRPSQWLIRAYRSSQLLQVPSSTAGLELVGEAVVHSIDFKGTQGLVEDLPALPQSEFVLEAFGRMEVGRPGAYSLCLTSKDGSVMELDGRSFIHNDGRHAAKRVCNEAVLRSGTHLVKIVSFLSGGTFQLLATYKGPDTEDEEEVIDSDEAMAF</sequence>
<evidence type="ECO:0000313" key="5">
    <source>
        <dbReference type="Proteomes" id="UP000011087"/>
    </source>
</evidence>
<evidence type="ECO:0000256" key="1">
    <source>
        <dbReference type="SAM" id="MobiDB-lite"/>
    </source>
</evidence>
<dbReference type="SMART" id="SM00758">
    <property type="entry name" value="PA14"/>
    <property type="match status" value="3"/>
</dbReference>
<reference evidence="5" key="2">
    <citation type="submission" date="2012-11" db="EMBL/GenBank/DDBJ databases">
        <authorList>
            <person name="Kuo A."/>
            <person name="Curtis B.A."/>
            <person name="Tanifuji G."/>
            <person name="Burki F."/>
            <person name="Gruber A."/>
            <person name="Irimia M."/>
            <person name="Maruyama S."/>
            <person name="Arias M.C."/>
            <person name="Ball S.G."/>
            <person name="Gile G.H."/>
            <person name="Hirakawa Y."/>
            <person name="Hopkins J.F."/>
            <person name="Rensing S.A."/>
            <person name="Schmutz J."/>
            <person name="Symeonidi A."/>
            <person name="Elias M."/>
            <person name="Eveleigh R.J."/>
            <person name="Herman E.K."/>
            <person name="Klute M.J."/>
            <person name="Nakayama T."/>
            <person name="Obornik M."/>
            <person name="Reyes-Prieto A."/>
            <person name="Armbrust E.V."/>
            <person name="Aves S.J."/>
            <person name="Beiko R.G."/>
            <person name="Coutinho P."/>
            <person name="Dacks J.B."/>
            <person name="Durnford D.G."/>
            <person name="Fast N.M."/>
            <person name="Green B.R."/>
            <person name="Grisdale C."/>
            <person name="Hempe F."/>
            <person name="Henrissat B."/>
            <person name="Hoppner M.P."/>
            <person name="Ishida K.-I."/>
            <person name="Kim E."/>
            <person name="Koreny L."/>
            <person name="Kroth P.G."/>
            <person name="Liu Y."/>
            <person name="Malik S.-B."/>
            <person name="Maier U.G."/>
            <person name="McRose D."/>
            <person name="Mock T."/>
            <person name="Neilson J.A."/>
            <person name="Onodera N.T."/>
            <person name="Poole A.M."/>
            <person name="Pritham E.J."/>
            <person name="Richards T.A."/>
            <person name="Rocap G."/>
            <person name="Roy S.W."/>
            <person name="Sarai C."/>
            <person name="Schaack S."/>
            <person name="Shirato S."/>
            <person name="Slamovits C.H."/>
            <person name="Spencer D.F."/>
            <person name="Suzuki S."/>
            <person name="Worden A.Z."/>
            <person name="Zauner S."/>
            <person name="Barry K."/>
            <person name="Bell C."/>
            <person name="Bharti A.K."/>
            <person name="Crow J.A."/>
            <person name="Grimwood J."/>
            <person name="Kramer R."/>
            <person name="Lindquist E."/>
            <person name="Lucas S."/>
            <person name="Salamov A."/>
            <person name="McFadden G.I."/>
            <person name="Lane C.E."/>
            <person name="Keeling P.J."/>
            <person name="Gray M.W."/>
            <person name="Grigoriev I.V."/>
            <person name="Archibald J.M."/>
        </authorList>
    </citation>
    <scope>NUCLEOTIDE SEQUENCE</scope>
    <source>
        <strain evidence="5">CCMP2712</strain>
    </source>
</reference>
<reference evidence="3 5" key="1">
    <citation type="journal article" date="2012" name="Nature">
        <title>Algal genomes reveal evolutionary mosaicism and the fate of nucleomorphs.</title>
        <authorList>
            <consortium name="DOE Joint Genome Institute"/>
            <person name="Curtis B.A."/>
            <person name="Tanifuji G."/>
            <person name="Burki F."/>
            <person name="Gruber A."/>
            <person name="Irimia M."/>
            <person name="Maruyama S."/>
            <person name="Arias M.C."/>
            <person name="Ball S.G."/>
            <person name="Gile G.H."/>
            <person name="Hirakawa Y."/>
            <person name="Hopkins J.F."/>
            <person name="Kuo A."/>
            <person name="Rensing S.A."/>
            <person name="Schmutz J."/>
            <person name="Symeonidi A."/>
            <person name="Elias M."/>
            <person name="Eveleigh R.J."/>
            <person name="Herman E.K."/>
            <person name="Klute M.J."/>
            <person name="Nakayama T."/>
            <person name="Obornik M."/>
            <person name="Reyes-Prieto A."/>
            <person name="Armbrust E.V."/>
            <person name="Aves S.J."/>
            <person name="Beiko R.G."/>
            <person name="Coutinho P."/>
            <person name="Dacks J.B."/>
            <person name="Durnford D.G."/>
            <person name="Fast N.M."/>
            <person name="Green B.R."/>
            <person name="Grisdale C.J."/>
            <person name="Hempel F."/>
            <person name="Henrissat B."/>
            <person name="Hoppner M.P."/>
            <person name="Ishida K."/>
            <person name="Kim E."/>
            <person name="Koreny L."/>
            <person name="Kroth P.G."/>
            <person name="Liu Y."/>
            <person name="Malik S.B."/>
            <person name="Maier U.G."/>
            <person name="McRose D."/>
            <person name="Mock T."/>
            <person name="Neilson J.A."/>
            <person name="Onodera N.T."/>
            <person name="Poole A.M."/>
            <person name="Pritham E.J."/>
            <person name="Richards T.A."/>
            <person name="Rocap G."/>
            <person name="Roy S.W."/>
            <person name="Sarai C."/>
            <person name="Schaack S."/>
            <person name="Shirato S."/>
            <person name="Slamovits C.H."/>
            <person name="Spencer D.F."/>
            <person name="Suzuki S."/>
            <person name="Worden A.Z."/>
            <person name="Zauner S."/>
            <person name="Barry K."/>
            <person name="Bell C."/>
            <person name="Bharti A.K."/>
            <person name="Crow J.A."/>
            <person name="Grimwood J."/>
            <person name="Kramer R."/>
            <person name="Lindquist E."/>
            <person name="Lucas S."/>
            <person name="Salamov A."/>
            <person name="McFadden G.I."/>
            <person name="Lane C.E."/>
            <person name="Keeling P.J."/>
            <person name="Gray M.W."/>
            <person name="Grigoriev I.V."/>
            <person name="Archibald J.M."/>
        </authorList>
    </citation>
    <scope>NUCLEOTIDE SEQUENCE</scope>
    <source>
        <strain evidence="3 5">CCMP2712</strain>
    </source>
</reference>
<dbReference type="HOGENOM" id="CLU_413040_0_0_1"/>
<evidence type="ECO:0000259" key="2">
    <source>
        <dbReference type="PROSITE" id="PS51820"/>
    </source>
</evidence>
<feature type="region of interest" description="Disordered" evidence="1">
    <location>
        <begin position="162"/>
        <end position="192"/>
    </location>
</feature>
<evidence type="ECO:0000313" key="4">
    <source>
        <dbReference type="EnsemblProtists" id="EKX54889"/>
    </source>
</evidence>
<dbReference type="InterPro" id="IPR011658">
    <property type="entry name" value="PA14_dom"/>
</dbReference>
<dbReference type="Proteomes" id="UP000011087">
    <property type="component" value="Unassembled WGS sequence"/>
</dbReference>
<evidence type="ECO:0000313" key="3">
    <source>
        <dbReference type="EMBL" id="EKX54889.1"/>
    </source>
</evidence>
<dbReference type="EnsemblProtists" id="EKX54889">
    <property type="protein sequence ID" value="EKX54889"/>
    <property type="gene ID" value="GUITHDRAFT_99540"/>
</dbReference>
<feature type="compositionally biased region" description="Low complexity" evidence="1">
    <location>
        <begin position="180"/>
        <end position="192"/>
    </location>
</feature>
<dbReference type="AlphaFoldDB" id="L1K2R6"/>
<keyword evidence="5" id="KW-1185">Reference proteome</keyword>
<proteinExistence type="predicted"/>
<feature type="domain" description="PA14" evidence="2">
    <location>
        <begin position="356"/>
        <end position="504"/>
    </location>
</feature>
<dbReference type="PROSITE" id="PS51820">
    <property type="entry name" value="PA14"/>
    <property type="match status" value="2"/>
</dbReference>
<dbReference type="InterPro" id="IPR037524">
    <property type="entry name" value="PA14/GLEYA"/>
</dbReference>
<organism evidence="3">
    <name type="scientific">Guillardia theta (strain CCMP2712)</name>
    <name type="common">Cryptophyte</name>
    <dbReference type="NCBI Taxonomy" id="905079"/>
    <lineage>
        <taxon>Eukaryota</taxon>
        <taxon>Cryptophyceae</taxon>
        <taxon>Pyrenomonadales</taxon>
        <taxon>Geminigeraceae</taxon>
        <taxon>Guillardia</taxon>
    </lineage>
</organism>
<accession>L1K2R6</accession>
<dbReference type="Pfam" id="PF07691">
    <property type="entry name" value="PA14"/>
    <property type="match status" value="2"/>
</dbReference>
<name>L1K2R6_GUITC</name>